<dbReference type="RefSeq" id="WP_216439454.1">
    <property type="nucleotide sequence ID" value="NZ_JAHLQF010000002.1"/>
</dbReference>
<keyword evidence="3" id="KW-1185">Reference proteome</keyword>
<proteinExistence type="predicted"/>
<evidence type="ECO:0000259" key="1">
    <source>
        <dbReference type="Pfam" id="PF05239"/>
    </source>
</evidence>
<evidence type="ECO:0000313" key="2">
    <source>
        <dbReference type="EMBL" id="MBU5484937.1"/>
    </source>
</evidence>
<gene>
    <name evidence="2" type="ORF">KQI86_11375</name>
</gene>
<evidence type="ECO:0000313" key="3">
    <source>
        <dbReference type="Proteomes" id="UP000726170"/>
    </source>
</evidence>
<feature type="domain" description="PRC-barrel" evidence="1">
    <location>
        <begin position="3"/>
        <end position="47"/>
    </location>
</feature>
<dbReference type="InterPro" id="IPR027275">
    <property type="entry name" value="PRC-brl_dom"/>
</dbReference>
<sequence>MYRKKDFLFMDVFDIKGKNIGCIKDLLVDFNKGEVLGFSIISYRIFQSSQYVLKEDIISFNKYMVVSKCRKGSLTQLSHVRLMDVIDLNGNIIGTLEDLIFEGNNFIINGIVLWTGYLTSLIYGKKVLLVKDMLLGDDSILYFGNKDTLSFSNIPKTLVFKNIKQ</sequence>
<name>A0ABS6EI97_9CLOT</name>
<comment type="caution">
    <text evidence="2">The sequence shown here is derived from an EMBL/GenBank/DDBJ whole genome shotgun (WGS) entry which is preliminary data.</text>
</comment>
<organism evidence="2 3">
    <name type="scientific">Clostridium mobile</name>
    <dbReference type="NCBI Taxonomy" id="2841512"/>
    <lineage>
        <taxon>Bacteria</taxon>
        <taxon>Bacillati</taxon>
        <taxon>Bacillota</taxon>
        <taxon>Clostridia</taxon>
        <taxon>Eubacteriales</taxon>
        <taxon>Clostridiaceae</taxon>
        <taxon>Clostridium</taxon>
    </lineage>
</organism>
<dbReference type="EMBL" id="JAHLQF010000002">
    <property type="protein sequence ID" value="MBU5484937.1"/>
    <property type="molecule type" value="Genomic_DNA"/>
</dbReference>
<accession>A0ABS6EI97</accession>
<dbReference type="Pfam" id="PF05239">
    <property type="entry name" value="PRC"/>
    <property type="match status" value="1"/>
</dbReference>
<protein>
    <submittedName>
        <fullName evidence="2">PRC-barrel domain-containing protein</fullName>
    </submittedName>
</protein>
<reference evidence="2 3" key="1">
    <citation type="submission" date="2021-06" db="EMBL/GenBank/DDBJ databases">
        <authorList>
            <person name="Sun Q."/>
            <person name="Li D."/>
        </authorList>
    </citation>
    <scope>NUCLEOTIDE SEQUENCE [LARGE SCALE GENOMIC DNA]</scope>
    <source>
        <strain evidence="2 3">MSJ-11</strain>
    </source>
</reference>
<dbReference type="Proteomes" id="UP000726170">
    <property type="component" value="Unassembled WGS sequence"/>
</dbReference>